<dbReference type="PRINTS" id="PR00081">
    <property type="entry name" value="GDHRDH"/>
</dbReference>
<dbReference type="PRINTS" id="PR00080">
    <property type="entry name" value="SDRFAMILY"/>
</dbReference>
<dbReference type="InterPro" id="IPR002347">
    <property type="entry name" value="SDR_fam"/>
</dbReference>
<dbReference type="InterPro" id="IPR036291">
    <property type="entry name" value="NAD(P)-bd_dom_sf"/>
</dbReference>
<dbReference type="InterPro" id="IPR045313">
    <property type="entry name" value="CBR1-like"/>
</dbReference>
<organism evidence="5 6">
    <name type="scientific">Amycolatopsis carbonis</name>
    <dbReference type="NCBI Taxonomy" id="715471"/>
    <lineage>
        <taxon>Bacteria</taxon>
        <taxon>Bacillati</taxon>
        <taxon>Actinomycetota</taxon>
        <taxon>Actinomycetes</taxon>
        <taxon>Pseudonocardiales</taxon>
        <taxon>Pseudonocardiaceae</taxon>
        <taxon>Amycolatopsis</taxon>
    </lineage>
</organism>
<proteinExistence type="inferred from homology"/>
<dbReference type="GO" id="GO:0016020">
    <property type="term" value="C:membrane"/>
    <property type="evidence" value="ECO:0007669"/>
    <property type="project" value="TreeGrafter"/>
</dbReference>
<dbReference type="AlphaFoldDB" id="A0A9Y2IJH8"/>
<evidence type="ECO:0000256" key="4">
    <source>
        <dbReference type="RuleBase" id="RU000363"/>
    </source>
</evidence>
<dbReference type="PANTHER" id="PTHR43490:SF99">
    <property type="entry name" value="SHORT-CHAIN DEHYDROGENASE_REDUCTASE"/>
    <property type="match status" value="1"/>
</dbReference>
<keyword evidence="3" id="KW-0560">Oxidoreductase</keyword>
<reference evidence="5 6" key="1">
    <citation type="submission" date="2023-06" db="EMBL/GenBank/DDBJ databases">
        <authorList>
            <person name="Oyuntsetseg B."/>
            <person name="Kim S.B."/>
        </authorList>
    </citation>
    <scope>NUCLEOTIDE SEQUENCE [LARGE SCALE GENOMIC DNA]</scope>
    <source>
        <strain evidence="5 6">2-15</strain>
    </source>
</reference>
<accession>A0A9Y2IJH8</accession>
<dbReference type="InterPro" id="IPR020904">
    <property type="entry name" value="Sc_DH/Rdtase_CS"/>
</dbReference>
<dbReference type="Proteomes" id="UP001236014">
    <property type="component" value="Chromosome"/>
</dbReference>
<protein>
    <submittedName>
        <fullName evidence="5">SDR family oxidoreductase</fullName>
    </submittedName>
</protein>
<name>A0A9Y2IJH8_9PSEU</name>
<gene>
    <name evidence="5" type="ORF">QRX50_09175</name>
</gene>
<dbReference type="EMBL" id="CP127294">
    <property type="protein sequence ID" value="WIX80912.1"/>
    <property type="molecule type" value="Genomic_DNA"/>
</dbReference>
<comment type="similarity">
    <text evidence="1 4">Belongs to the short-chain dehydrogenases/reductases (SDR) family.</text>
</comment>
<sequence length="228" mass="23674">MTTPVALVTGAGKGIGKAIAAGLAARGFDVWLGARDRSRGTAAAAEVGGRFVRLDVTSDEEVAAAVRTIGRLDVLVNNAGTNTGGYGLPSREDVASMRQVYETNVFGVVRVTNAFLPLLRESAAGRIVMVSSMRGSLAEPGAWAGRPSMPYSSSKTALNALTAHYAHELADTAIKVNSACPGHVATDFNAFRGTRTPEEGAAEAIRLATLGPDGPTGKSFQDGRELAW</sequence>
<keyword evidence="6" id="KW-1185">Reference proteome</keyword>
<dbReference type="Pfam" id="PF00106">
    <property type="entry name" value="adh_short"/>
    <property type="match status" value="1"/>
</dbReference>
<dbReference type="RefSeq" id="WP_285971526.1">
    <property type="nucleotide sequence ID" value="NZ_CP127294.1"/>
</dbReference>
<dbReference type="Gene3D" id="3.40.50.720">
    <property type="entry name" value="NAD(P)-binding Rossmann-like Domain"/>
    <property type="match status" value="1"/>
</dbReference>
<dbReference type="KEGG" id="acab:QRX50_09175"/>
<keyword evidence="2" id="KW-0521">NADP</keyword>
<evidence type="ECO:0000313" key="5">
    <source>
        <dbReference type="EMBL" id="WIX80912.1"/>
    </source>
</evidence>
<dbReference type="PROSITE" id="PS00061">
    <property type="entry name" value="ADH_SHORT"/>
    <property type="match status" value="1"/>
</dbReference>
<dbReference type="PANTHER" id="PTHR43490">
    <property type="entry name" value="(+)-NEOMENTHOL DEHYDROGENASE"/>
    <property type="match status" value="1"/>
</dbReference>
<evidence type="ECO:0000256" key="2">
    <source>
        <dbReference type="ARBA" id="ARBA00022857"/>
    </source>
</evidence>
<dbReference type="CDD" id="cd05324">
    <property type="entry name" value="carb_red_PTCR-like_SDR_c"/>
    <property type="match status" value="1"/>
</dbReference>
<evidence type="ECO:0000256" key="3">
    <source>
        <dbReference type="ARBA" id="ARBA00023002"/>
    </source>
</evidence>
<evidence type="ECO:0000313" key="6">
    <source>
        <dbReference type="Proteomes" id="UP001236014"/>
    </source>
</evidence>
<dbReference type="SUPFAM" id="SSF51735">
    <property type="entry name" value="NAD(P)-binding Rossmann-fold domains"/>
    <property type="match status" value="1"/>
</dbReference>
<dbReference type="GO" id="GO:0016616">
    <property type="term" value="F:oxidoreductase activity, acting on the CH-OH group of donors, NAD or NADP as acceptor"/>
    <property type="evidence" value="ECO:0007669"/>
    <property type="project" value="InterPro"/>
</dbReference>
<evidence type="ECO:0000256" key="1">
    <source>
        <dbReference type="ARBA" id="ARBA00006484"/>
    </source>
</evidence>